<keyword evidence="1" id="KW-1133">Transmembrane helix</keyword>
<dbReference type="PANTHER" id="PTHR40278:SF1">
    <property type="entry name" value="DNA UTILIZATION PROTEIN HOFN"/>
    <property type="match status" value="1"/>
</dbReference>
<gene>
    <name evidence="2" type="ORF">A2519_11075</name>
</gene>
<dbReference type="InterPro" id="IPR052534">
    <property type="entry name" value="Extracell_DNA_Util/SecSys_Comp"/>
</dbReference>
<evidence type="ECO:0000256" key="1">
    <source>
        <dbReference type="SAM" id="Phobius"/>
    </source>
</evidence>
<name>A0A1F7FJ00_UNCRA</name>
<reference evidence="2 3" key="1">
    <citation type="journal article" date="2016" name="Nat. Commun.">
        <title>Thousands of microbial genomes shed light on interconnected biogeochemical processes in an aquifer system.</title>
        <authorList>
            <person name="Anantharaman K."/>
            <person name="Brown C.T."/>
            <person name="Hug L.A."/>
            <person name="Sharon I."/>
            <person name="Castelle C.J."/>
            <person name="Probst A.J."/>
            <person name="Thomas B.C."/>
            <person name="Singh A."/>
            <person name="Wilkins M.J."/>
            <person name="Karaoz U."/>
            <person name="Brodie E.L."/>
            <person name="Williams K.H."/>
            <person name="Hubbard S.S."/>
            <person name="Banfield J.F."/>
        </authorList>
    </citation>
    <scope>NUCLEOTIDE SEQUENCE [LARGE SCALE GENOMIC DNA]</scope>
</reference>
<sequence>MVRKIKSEKNESLIDFIGRNALAPDSIATSPGEHETISRIIHKTNMLSEAGALPLPSILPECIPADTIIQDSMPLSDHSVLINAMKRQTEEKLSRTTGEADLFVERIGCGPYELGIAIQASASHPSPGALLFVGNTETNAFIYAPDGTLAEGATLPAGSQDFSADPARFAQIIDTFISSFWENKCKGEKIRTMSILGDSRETLAEYYAKMGWALRTPRVPCYDEFIFPWALVFNSAHFKKNINHASVIPREIAEKRRLHTLYQGIVRYGFTAIVLVCLVLAGVTISLRHAITGLKDTVDTQNIAVEKLQKMHRENKAIREKVMKLSSITYMSVAKSRIFEILATACPHSIRFNELHIIDNEKRKQISLSATGADNAGISLFYSNLEKEPLFGKVSLLYAEHRSDRDSKSRAIAPGRLIHFAMEIEIK</sequence>
<accession>A0A1F7FJ00</accession>
<protein>
    <recommendedName>
        <fullName evidence="4">Fimbrial assembly protein</fullName>
    </recommendedName>
</protein>
<evidence type="ECO:0000313" key="2">
    <source>
        <dbReference type="EMBL" id="OGK06685.1"/>
    </source>
</evidence>
<evidence type="ECO:0008006" key="4">
    <source>
        <dbReference type="Google" id="ProtNLM"/>
    </source>
</evidence>
<dbReference type="PANTHER" id="PTHR40278">
    <property type="entry name" value="DNA UTILIZATION PROTEIN HOFN"/>
    <property type="match status" value="1"/>
</dbReference>
<keyword evidence="1" id="KW-0472">Membrane</keyword>
<dbReference type="AlphaFoldDB" id="A0A1F7FJ00"/>
<dbReference type="Proteomes" id="UP000179243">
    <property type="component" value="Unassembled WGS sequence"/>
</dbReference>
<feature type="transmembrane region" description="Helical" evidence="1">
    <location>
        <begin position="265"/>
        <end position="287"/>
    </location>
</feature>
<comment type="caution">
    <text evidence="2">The sequence shown here is derived from an EMBL/GenBank/DDBJ whole genome shotgun (WGS) entry which is preliminary data.</text>
</comment>
<dbReference type="EMBL" id="MFYX01000024">
    <property type="protein sequence ID" value="OGK06685.1"/>
    <property type="molecule type" value="Genomic_DNA"/>
</dbReference>
<organism evidence="2 3">
    <name type="scientific">Candidatus Raymondbacteria bacterium RIFOXYD12_FULL_49_13</name>
    <dbReference type="NCBI Taxonomy" id="1817890"/>
    <lineage>
        <taxon>Bacteria</taxon>
        <taxon>Raymondiibacteriota</taxon>
    </lineage>
</organism>
<proteinExistence type="predicted"/>
<keyword evidence="1" id="KW-0812">Transmembrane</keyword>
<evidence type="ECO:0000313" key="3">
    <source>
        <dbReference type="Proteomes" id="UP000179243"/>
    </source>
</evidence>